<evidence type="ECO:0000313" key="15">
    <source>
        <dbReference type="EMBL" id="NVN32300.1"/>
    </source>
</evidence>
<dbReference type="Proteomes" id="UP000565205">
    <property type="component" value="Unassembled WGS sequence"/>
</dbReference>
<feature type="domain" description="Thioredoxin" evidence="13">
    <location>
        <begin position="5"/>
        <end position="162"/>
    </location>
</feature>
<dbReference type="GO" id="GO:0045454">
    <property type="term" value="P:cell redox homeostasis"/>
    <property type="evidence" value="ECO:0007669"/>
    <property type="project" value="TreeGrafter"/>
</dbReference>
<organism evidence="14 16">
    <name type="scientific">Endobacter medicaginis</name>
    <dbReference type="NCBI Taxonomy" id="1181271"/>
    <lineage>
        <taxon>Bacteria</taxon>
        <taxon>Pseudomonadati</taxon>
        <taxon>Pseudomonadota</taxon>
        <taxon>Alphaproteobacteria</taxon>
        <taxon>Acetobacterales</taxon>
        <taxon>Acetobacteraceae</taxon>
        <taxon>Endobacter</taxon>
    </lineage>
</organism>
<dbReference type="CDD" id="cd03017">
    <property type="entry name" value="PRX_BCP"/>
    <property type="match status" value="1"/>
</dbReference>
<evidence type="ECO:0000256" key="4">
    <source>
        <dbReference type="ARBA" id="ARBA00022559"/>
    </source>
</evidence>
<keyword evidence="7" id="KW-1015">Disulfide bond</keyword>
<keyword evidence="5" id="KW-0049">Antioxidant</keyword>
<evidence type="ECO:0000256" key="12">
    <source>
        <dbReference type="ARBA" id="ARBA00049091"/>
    </source>
</evidence>
<evidence type="ECO:0000256" key="8">
    <source>
        <dbReference type="ARBA" id="ARBA00023284"/>
    </source>
</evidence>
<comment type="subunit">
    <text evidence="2">Monomer.</text>
</comment>
<name>A0A839V175_9PROT</name>
<dbReference type="EMBL" id="JACHXV010000003">
    <property type="protein sequence ID" value="MBB3173271.1"/>
    <property type="molecule type" value="Genomic_DNA"/>
</dbReference>
<evidence type="ECO:0000256" key="5">
    <source>
        <dbReference type="ARBA" id="ARBA00022862"/>
    </source>
</evidence>
<comment type="catalytic activity">
    <reaction evidence="12">
        <text>a hydroperoxide + [thioredoxin]-dithiol = an alcohol + [thioredoxin]-disulfide + H2O</text>
        <dbReference type="Rhea" id="RHEA:62620"/>
        <dbReference type="Rhea" id="RHEA-COMP:10698"/>
        <dbReference type="Rhea" id="RHEA-COMP:10700"/>
        <dbReference type="ChEBI" id="CHEBI:15377"/>
        <dbReference type="ChEBI" id="CHEBI:29950"/>
        <dbReference type="ChEBI" id="CHEBI:30879"/>
        <dbReference type="ChEBI" id="CHEBI:35924"/>
        <dbReference type="ChEBI" id="CHEBI:50058"/>
        <dbReference type="EC" id="1.11.1.24"/>
    </reaction>
</comment>
<dbReference type="InterPro" id="IPR000866">
    <property type="entry name" value="AhpC/TSA"/>
</dbReference>
<evidence type="ECO:0000313" key="14">
    <source>
        <dbReference type="EMBL" id="MBB3173271.1"/>
    </source>
</evidence>
<sequence length="162" mass="17097">MTESLQTGDIAPAFRLPAVNVPEGEVDSARLLGRPHVLFFYPKADTPGCTREACDFQSALGEIGRGIGASLEVIGISRDKPSALAKFAGKYGLTFPLASDESTATIAAYGAWVEKTMYGRSSMGIERTTVLVGADGRIARLWRKVKVEGHVAAVLEAAAALA</sequence>
<evidence type="ECO:0000259" key="13">
    <source>
        <dbReference type="PROSITE" id="PS51352"/>
    </source>
</evidence>
<dbReference type="InterPro" id="IPR036249">
    <property type="entry name" value="Thioredoxin-like_sf"/>
</dbReference>
<keyword evidence="16" id="KW-1185">Reference proteome</keyword>
<dbReference type="Gene3D" id="3.40.30.10">
    <property type="entry name" value="Glutaredoxin"/>
    <property type="match status" value="1"/>
</dbReference>
<evidence type="ECO:0000256" key="11">
    <source>
        <dbReference type="ARBA" id="ARBA00042639"/>
    </source>
</evidence>
<dbReference type="InterPro" id="IPR050924">
    <property type="entry name" value="Peroxiredoxin_BCP/PrxQ"/>
</dbReference>
<gene>
    <name evidence="14" type="ORF">FHR90_001089</name>
    <name evidence="15" type="ORF">HUK83_18400</name>
</gene>
<evidence type="ECO:0000256" key="10">
    <source>
        <dbReference type="ARBA" id="ARBA00038489"/>
    </source>
</evidence>
<evidence type="ECO:0000313" key="16">
    <source>
        <dbReference type="Proteomes" id="UP000557688"/>
    </source>
</evidence>
<accession>A0A839V175</accession>
<reference evidence="15 17" key="1">
    <citation type="submission" date="2020-06" db="EMBL/GenBank/DDBJ databases">
        <title>Description of novel acetic acid bacteria.</title>
        <authorList>
            <person name="Sombolestani A."/>
        </authorList>
    </citation>
    <scope>NUCLEOTIDE SEQUENCE [LARGE SCALE GENOMIC DNA]</scope>
    <source>
        <strain evidence="15 17">LMG 26838</strain>
    </source>
</reference>
<dbReference type="PROSITE" id="PS51352">
    <property type="entry name" value="THIOREDOXIN_2"/>
    <property type="match status" value="1"/>
</dbReference>
<reference evidence="14 16" key="2">
    <citation type="submission" date="2020-08" db="EMBL/GenBank/DDBJ databases">
        <title>Genomic Encyclopedia of Type Strains, Phase III (KMG-III): the genomes of soil and plant-associated and newly described type strains.</title>
        <authorList>
            <person name="Whitman W."/>
        </authorList>
    </citation>
    <scope>NUCLEOTIDE SEQUENCE [LARGE SCALE GENOMIC DNA]</scope>
    <source>
        <strain evidence="14 16">CECT 8088</strain>
    </source>
</reference>
<dbReference type="GO" id="GO:0034599">
    <property type="term" value="P:cellular response to oxidative stress"/>
    <property type="evidence" value="ECO:0007669"/>
    <property type="project" value="TreeGrafter"/>
</dbReference>
<evidence type="ECO:0000313" key="17">
    <source>
        <dbReference type="Proteomes" id="UP000565205"/>
    </source>
</evidence>
<dbReference type="Pfam" id="PF00578">
    <property type="entry name" value="AhpC-TSA"/>
    <property type="match status" value="1"/>
</dbReference>
<evidence type="ECO:0000256" key="3">
    <source>
        <dbReference type="ARBA" id="ARBA00013017"/>
    </source>
</evidence>
<evidence type="ECO:0000256" key="9">
    <source>
        <dbReference type="ARBA" id="ARBA00032824"/>
    </source>
</evidence>
<keyword evidence="8" id="KW-0676">Redox-active center</keyword>
<dbReference type="PANTHER" id="PTHR42801:SF4">
    <property type="entry name" value="AHPC_TSA FAMILY PROTEIN"/>
    <property type="match status" value="1"/>
</dbReference>
<comment type="function">
    <text evidence="1">Thiol-specific peroxidase that catalyzes the reduction of hydrogen peroxide and organic hydroperoxides to water and alcohols, respectively. Plays a role in cell protection against oxidative stress by detoxifying peroxides and as sensor of hydrogen peroxide-mediated signaling events.</text>
</comment>
<dbReference type="RefSeq" id="WP_176627087.1">
    <property type="nucleotide sequence ID" value="NZ_JABXXQ010000760.1"/>
</dbReference>
<evidence type="ECO:0000256" key="7">
    <source>
        <dbReference type="ARBA" id="ARBA00023157"/>
    </source>
</evidence>
<proteinExistence type="inferred from homology"/>
<comment type="caution">
    <text evidence="14">The sequence shown here is derived from an EMBL/GenBank/DDBJ whole genome shotgun (WGS) entry which is preliminary data.</text>
</comment>
<dbReference type="EC" id="1.11.1.24" evidence="3"/>
<protein>
    <recommendedName>
        <fullName evidence="3">thioredoxin-dependent peroxiredoxin</fullName>
        <ecNumber evidence="3">1.11.1.24</ecNumber>
    </recommendedName>
    <alternativeName>
        <fullName evidence="9">Thioredoxin peroxidase</fullName>
    </alternativeName>
    <alternativeName>
        <fullName evidence="11">Thioredoxin-dependent peroxiredoxin Bcp</fullName>
    </alternativeName>
</protein>
<dbReference type="GO" id="GO:0005737">
    <property type="term" value="C:cytoplasm"/>
    <property type="evidence" value="ECO:0007669"/>
    <property type="project" value="TreeGrafter"/>
</dbReference>
<dbReference type="InterPro" id="IPR013766">
    <property type="entry name" value="Thioredoxin_domain"/>
</dbReference>
<dbReference type="GO" id="GO:0008379">
    <property type="term" value="F:thioredoxin peroxidase activity"/>
    <property type="evidence" value="ECO:0007669"/>
    <property type="project" value="TreeGrafter"/>
</dbReference>
<dbReference type="PANTHER" id="PTHR42801">
    <property type="entry name" value="THIOREDOXIN-DEPENDENT PEROXIDE REDUCTASE"/>
    <property type="match status" value="1"/>
</dbReference>
<dbReference type="FunFam" id="3.40.30.10:FF:000007">
    <property type="entry name" value="Thioredoxin-dependent thiol peroxidase"/>
    <property type="match status" value="1"/>
</dbReference>
<dbReference type="SUPFAM" id="SSF52833">
    <property type="entry name" value="Thioredoxin-like"/>
    <property type="match status" value="1"/>
</dbReference>
<dbReference type="EMBL" id="JABXXQ010000760">
    <property type="protein sequence ID" value="NVN32300.1"/>
    <property type="molecule type" value="Genomic_DNA"/>
</dbReference>
<dbReference type="Proteomes" id="UP000557688">
    <property type="component" value="Unassembled WGS sequence"/>
</dbReference>
<evidence type="ECO:0000256" key="6">
    <source>
        <dbReference type="ARBA" id="ARBA00023002"/>
    </source>
</evidence>
<comment type="similarity">
    <text evidence="10">Belongs to the peroxiredoxin family. BCP/PrxQ subfamily.</text>
</comment>
<evidence type="ECO:0000256" key="2">
    <source>
        <dbReference type="ARBA" id="ARBA00011245"/>
    </source>
</evidence>
<keyword evidence="6 14" id="KW-0560">Oxidoreductase</keyword>
<evidence type="ECO:0000256" key="1">
    <source>
        <dbReference type="ARBA" id="ARBA00003330"/>
    </source>
</evidence>
<dbReference type="AlphaFoldDB" id="A0A839V175"/>
<keyword evidence="4 14" id="KW-0575">Peroxidase</keyword>